<sequence>MQQHGSSAQGRGAAAAFVRPPVRLKIAGSSRLPSAPLRSASLLGAICLLLLACEDGASSGAGRSSSALTSNDGSTGVTECDSYLDQYELCMQATLPSHQFTQQQNGIRRQRTAWKTMADSLFKKQALAHVCRQAITTARQEFQTCTWTGGL</sequence>
<name>A0A150PGB7_SORCE</name>
<evidence type="ECO:0000313" key="2">
    <source>
        <dbReference type="Proteomes" id="UP000075604"/>
    </source>
</evidence>
<accession>A0A150PGB7</accession>
<comment type="caution">
    <text evidence="1">The sequence shown here is derived from an EMBL/GenBank/DDBJ whole genome shotgun (WGS) entry which is preliminary data.</text>
</comment>
<proteinExistence type="predicted"/>
<protein>
    <submittedName>
        <fullName evidence="1">Uncharacterized protein</fullName>
    </submittedName>
</protein>
<evidence type="ECO:0000313" key="1">
    <source>
        <dbReference type="EMBL" id="KYF54715.1"/>
    </source>
</evidence>
<dbReference type="AlphaFoldDB" id="A0A150PGB7"/>
<organism evidence="1 2">
    <name type="scientific">Sorangium cellulosum</name>
    <name type="common">Polyangium cellulosum</name>
    <dbReference type="NCBI Taxonomy" id="56"/>
    <lineage>
        <taxon>Bacteria</taxon>
        <taxon>Pseudomonadati</taxon>
        <taxon>Myxococcota</taxon>
        <taxon>Polyangia</taxon>
        <taxon>Polyangiales</taxon>
        <taxon>Polyangiaceae</taxon>
        <taxon>Sorangium</taxon>
    </lineage>
</organism>
<dbReference type="EMBL" id="JELX01002647">
    <property type="protein sequence ID" value="KYF54715.1"/>
    <property type="molecule type" value="Genomic_DNA"/>
</dbReference>
<reference evidence="1 2" key="1">
    <citation type="submission" date="2014-02" db="EMBL/GenBank/DDBJ databases">
        <title>The small core and large imbalanced accessory genome model reveals a collaborative survival strategy of Sorangium cellulosum strains in nature.</title>
        <authorList>
            <person name="Han K."/>
            <person name="Peng R."/>
            <person name="Blom J."/>
            <person name="Li Y.-Z."/>
        </authorList>
    </citation>
    <scope>NUCLEOTIDE SEQUENCE [LARGE SCALE GENOMIC DNA]</scope>
    <source>
        <strain evidence="1 2">So0157-18</strain>
    </source>
</reference>
<gene>
    <name evidence="1" type="ORF">BE04_07050</name>
</gene>
<dbReference type="Proteomes" id="UP000075604">
    <property type="component" value="Unassembled WGS sequence"/>
</dbReference>